<comment type="caution">
    <text evidence="2">The sequence shown here is derived from an EMBL/GenBank/DDBJ whole genome shotgun (WGS) entry which is preliminary data.</text>
</comment>
<dbReference type="AlphaFoldDB" id="A0A0F8ZYM9"/>
<feature type="compositionally biased region" description="Basic and acidic residues" evidence="1">
    <location>
        <begin position="122"/>
        <end position="138"/>
    </location>
</feature>
<evidence type="ECO:0000256" key="1">
    <source>
        <dbReference type="SAM" id="MobiDB-lite"/>
    </source>
</evidence>
<gene>
    <name evidence="2" type="ORF">LCGC14_2913330</name>
</gene>
<sequence>MHRNEGEYLDDNFKDLLKETREWQAGLKTSSAPTREELIEELKRYRETVGVMTPSEKKLREALSHAKYLFNEIQCVLDKLTDQGGEDAEKAMQEADLMKDGPSEEDMERLKEILGQHRGHRKYTDTEFPPKRKLDPLP</sequence>
<evidence type="ECO:0000313" key="2">
    <source>
        <dbReference type="EMBL" id="KKK71499.1"/>
    </source>
</evidence>
<protein>
    <submittedName>
        <fullName evidence="2">Uncharacterized protein</fullName>
    </submittedName>
</protein>
<organism evidence="2">
    <name type="scientific">marine sediment metagenome</name>
    <dbReference type="NCBI Taxonomy" id="412755"/>
    <lineage>
        <taxon>unclassified sequences</taxon>
        <taxon>metagenomes</taxon>
        <taxon>ecological metagenomes</taxon>
    </lineage>
</organism>
<name>A0A0F8ZYM9_9ZZZZ</name>
<dbReference type="EMBL" id="LAZR01057707">
    <property type="protein sequence ID" value="KKK71499.1"/>
    <property type="molecule type" value="Genomic_DNA"/>
</dbReference>
<accession>A0A0F8ZYM9</accession>
<proteinExistence type="predicted"/>
<feature type="compositionally biased region" description="Basic and acidic residues" evidence="1">
    <location>
        <begin position="87"/>
        <end position="115"/>
    </location>
</feature>
<feature type="region of interest" description="Disordered" evidence="1">
    <location>
        <begin position="85"/>
        <end position="138"/>
    </location>
</feature>
<reference evidence="2" key="1">
    <citation type="journal article" date="2015" name="Nature">
        <title>Complex archaea that bridge the gap between prokaryotes and eukaryotes.</title>
        <authorList>
            <person name="Spang A."/>
            <person name="Saw J.H."/>
            <person name="Jorgensen S.L."/>
            <person name="Zaremba-Niedzwiedzka K."/>
            <person name="Martijn J."/>
            <person name="Lind A.E."/>
            <person name="van Eijk R."/>
            <person name="Schleper C."/>
            <person name="Guy L."/>
            <person name="Ettema T.J."/>
        </authorList>
    </citation>
    <scope>NUCLEOTIDE SEQUENCE</scope>
</reference>